<dbReference type="InterPro" id="IPR036412">
    <property type="entry name" value="HAD-like_sf"/>
</dbReference>
<dbReference type="NCBIfam" id="TIGR01509">
    <property type="entry name" value="HAD-SF-IA-v3"/>
    <property type="match status" value="1"/>
</dbReference>
<dbReference type="SUPFAM" id="SSF56784">
    <property type="entry name" value="HAD-like"/>
    <property type="match status" value="1"/>
</dbReference>
<sequence length="240" mass="25504">MPADPLPARPVPGLRAVVFDLDGVLVDSFAVMREAFAAAYREVVGEGDPPFREYCAHLGRYFPEIMRIMGLPPDMEAPFVRESYRLQSRVRVYDGVPAMLHRLRDLGIRTAVATGKSGARARSLLGDLGLLPLFGAVIGSDEVPRPKPAPDIVRRALRELAVPPGAAVMVGDAVSDLRSARSAGVASAAAVWGEGDEAGLRAAAPDFVVREPAEIARLAEDQGERAGDSNSGSPEIPRTG</sequence>
<dbReference type="GO" id="GO:0016787">
    <property type="term" value="F:hydrolase activity"/>
    <property type="evidence" value="ECO:0007669"/>
    <property type="project" value="UniProtKB-KW"/>
</dbReference>
<protein>
    <submittedName>
        <fullName evidence="2">HAD-IA family hydrolase</fullName>
    </submittedName>
</protein>
<comment type="caution">
    <text evidence="2">The sequence shown here is derived from an EMBL/GenBank/DDBJ whole genome shotgun (WGS) entry which is preliminary data.</text>
</comment>
<accession>A0ABW3FW84</accession>
<evidence type="ECO:0000256" key="1">
    <source>
        <dbReference type="SAM" id="MobiDB-lite"/>
    </source>
</evidence>
<dbReference type="Proteomes" id="UP001597018">
    <property type="component" value="Unassembled WGS sequence"/>
</dbReference>
<dbReference type="PANTHER" id="PTHR43434:SF1">
    <property type="entry name" value="PHOSPHOGLYCOLATE PHOSPHATASE"/>
    <property type="match status" value="1"/>
</dbReference>
<dbReference type="Pfam" id="PF00702">
    <property type="entry name" value="Hydrolase"/>
    <property type="match status" value="1"/>
</dbReference>
<gene>
    <name evidence="2" type="ORF">ACFQ16_23515</name>
</gene>
<dbReference type="InterPro" id="IPR023214">
    <property type="entry name" value="HAD_sf"/>
</dbReference>
<dbReference type="NCBIfam" id="TIGR01549">
    <property type="entry name" value="HAD-SF-IA-v1"/>
    <property type="match status" value="1"/>
</dbReference>
<evidence type="ECO:0000313" key="2">
    <source>
        <dbReference type="EMBL" id="MFD0922726.1"/>
    </source>
</evidence>
<name>A0ABW3FW84_9PSEU</name>
<dbReference type="PRINTS" id="PR00413">
    <property type="entry name" value="HADHALOGNASE"/>
</dbReference>
<dbReference type="InterPro" id="IPR050155">
    <property type="entry name" value="HAD-like_hydrolase_sf"/>
</dbReference>
<dbReference type="Gene3D" id="3.40.50.1000">
    <property type="entry name" value="HAD superfamily/HAD-like"/>
    <property type="match status" value="1"/>
</dbReference>
<dbReference type="SFLD" id="SFLDG01129">
    <property type="entry name" value="C1.5:_HAD__Beta-PGM__Phosphata"/>
    <property type="match status" value="1"/>
</dbReference>
<dbReference type="NCBIfam" id="TIGR01454">
    <property type="entry name" value="AHBA_synth_RP"/>
    <property type="match status" value="1"/>
</dbReference>
<dbReference type="InterPro" id="IPR006439">
    <property type="entry name" value="HAD-SF_hydro_IA"/>
</dbReference>
<reference evidence="3" key="1">
    <citation type="journal article" date="2019" name="Int. J. Syst. Evol. Microbiol.">
        <title>The Global Catalogue of Microorganisms (GCM) 10K type strain sequencing project: providing services to taxonomists for standard genome sequencing and annotation.</title>
        <authorList>
            <consortium name="The Broad Institute Genomics Platform"/>
            <consortium name="The Broad Institute Genome Sequencing Center for Infectious Disease"/>
            <person name="Wu L."/>
            <person name="Ma J."/>
        </authorList>
    </citation>
    <scope>NUCLEOTIDE SEQUENCE [LARGE SCALE GENOMIC DNA]</scope>
    <source>
        <strain evidence="3">CCUG 56401</strain>
    </source>
</reference>
<dbReference type="InterPro" id="IPR006351">
    <property type="entry name" value="AHBA_synth-like"/>
</dbReference>
<dbReference type="Gene3D" id="1.10.150.240">
    <property type="entry name" value="Putative phosphatase, domain 2"/>
    <property type="match status" value="1"/>
</dbReference>
<dbReference type="EMBL" id="JBHTIW010000024">
    <property type="protein sequence ID" value="MFD0922726.1"/>
    <property type="molecule type" value="Genomic_DNA"/>
</dbReference>
<feature type="compositionally biased region" description="Basic and acidic residues" evidence="1">
    <location>
        <begin position="218"/>
        <end position="227"/>
    </location>
</feature>
<dbReference type="SFLD" id="SFLDS00003">
    <property type="entry name" value="Haloacid_Dehalogenase"/>
    <property type="match status" value="1"/>
</dbReference>
<keyword evidence="3" id="KW-1185">Reference proteome</keyword>
<dbReference type="PANTHER" id="PTHR43434">
    <property type="entry name" value="PHOSPHOGLYCOLATE PHOSPHATASE"/>
    <property type="match status" value="1"/>
</dbReference>
<organism evidence="2 3">
    <name type="scientific">Saccharopolyspora rosea</name>
    <dbReference type="NCBI Taxonomy" id="524884"/>
    <lineage>
        <taxon>Bacteria</taxon>
        <taxon>Bacillati</taxon>
        <taxon>Actinomycetota</taxon>
        <taxon>Actinomycetes</taxon>
        <taxon>Pseudonocardiales</taxon>
        <taxon>Pseudonocardiaceae</taxon>
        <taxon>Saccharopolyspora</taxon>
    </lineage>
</organism>
<feature type="region of interest" description="Disordered" evidence="1">
    <location>
        <begin position="218"/>
        <end position="240"/>
    </location>
</feature>
<proteinExistence type="predicted"/>
<dbReference type="RefSeq" id="WP_345601564.1">
    <property type="nucleotide sequence ID" value="NZ_BAABLT010000038.1"/>
</dbReference>
<keyword evidence="2" id="KW-0378">Hydrolase</keyword>
<dbReference type="InterPro" id="IPR023198">
    <property type="entry name" value="PGP-like_dom2"/>
</dbReference>
<evidence type="ECO:0000313" key="3">
    <source>
        <dbReference type="Proteomes" id="UP001597018"/>
    </source>
</evidence>